<dbReference type="InterPro" id="IPR016024">
    <property type="entry name" value="ARM-type_fold"/>
</dbReference>
<dbReference type="Gene3D" id="1.25.10.10">
    <property type="entry name" value="Leucine-rich Repeat Variant"/>
    <property type="match status" value="1"/>
</dbReference>
<dbReference type="EMBL" id="KN822155">
    <property type="protein sequence ID" value="KIM54429.1"/>
    <property type="molecule type" value="Genomic_DNA"/>
</dbReference>
<dbReference type="OrthoDB" id="447103at2759"/>
<evidence type="ECO:0000259" key="2">
    <source>
        <dbReference type="PROSITE" id="PS50011"/>
    </source>
</evidence>
<dbReference type="AlphaFoldDB" id="A0A0C3DDE9"/>
<name>A0A0C3DDE9_9AGAM</name>
<dbReference type="Pfam" id="PF07714">
    <property type="entry name" value="PK_Tyr_Ser-Thr"/>
    <property type="match status" value="1"/>
</dbReference>
<dbReference type="InterPro" id="IPR011989">
    <property type="entry name" value="ARM-like"/>
</dbReference>
<dbReference type="GO" id="GO:0005737">
    <property type="term" value="C:cytoplasm"/>
    <property type="evidence" value="ECO:0007669"/>
    <property type="project" value="TreeGrafter"/>
</dbReference>
<dbReference type="InterPro" id="IPR011009">
    <property type="entry name" value="Kinase-like_dom_sf"/>
</dbReference>
<dbReference type="GO" id="GO:0004672">
    <property type="term" value="F:protein kinase activity"/>
    <property type="evidence" value="ECO:0007669"/>
    <property type="project" value="InterPro"/>
</dbReference>
<sequence length="585" mass="64069">MEYLRNLGSVAVSTLVQKSGINLPFTLGLKVASCETFWSLYDATKRDDGHPVSVFEYDLIHPLNKTTSPLARNALRKLRTIRHPDVLKFMDVVESDGAILIMTERVKPLQNALQVMLVRGQQEKEEWLLWGLHRVSVALSFINDSASSTHGNIRTTSIFITPSGEWKLGGFEVLSNPKDDLAVLYTMGGLLPDAMAFASPEVKKSGWSALKDGPIHAADSYALGLLLHTVFNPADPPPPTVHPPHPPPQPSSRGSIPQSVFPSFKKLLHPNPKSRTPPKTFLDLGMTETAGDGSGFFSNNRLVKVCGGLDNFSLNNEAEKVALLRMLKDSASSFPPEFAAFRILPSLVSALEFGGASAASIVPLILQFGNSVPSEEHCRTVLTPLVTLYANPDRGTRMALLDSLPEYAEKLDKKVVVDQVWPNIQTGFSDTVAVIREATIRAMVLLSPKLNDRILNNDLLRHLARMQSDPEDSIRTNTCILIGRLGPTLGYNAKRKVLVPAFSRSLKDTFVHARVAGLMAFMATSECYDIEDIAGKVIPCIAGATLDKEKLVRDQAFKAIELFVKKLEAHAAAMVQSLCVHSHMP</sequence>
<reference evidence="4" key="2">
    <citation type="submission" date="2015-01" db="EMBL/GenBank/DDBJ databases">
        <title>Evolutionary Origins and Diversification of the Mycorrhizal Mutualists.</title>
        <authorList>
            <consortium name="DOE Joint Genome Institute"/>
            <consortium name="Mycorrhizal Genomics Consortium"/>
            <person name="Kohler A."/>
            <person name="Kuo A."/>
            <person name="Nagy L.G."/>
            <person name="Floudas D."/>
            <person name="Copeland A."/>
            <person name="Barry K.W."/>
            <person name="Cichocki N."/>
            <person name="Veneault-Fourrey C."/>
            <person name="LaButti K."/>
            <person name="Lindquist E.A."/>
            <person name="Lipzen A."/>
            <person name="Lundell T."/>
            <person name="Morin E."/>
            <person name="Murat C."/>
            <person name="Riley R."/>
            <person name="Ohm R."/>
            <person name="Sun H."/>
            <person name="Tunlid A."/>
            <person name="Henrissat B."/>
            <person name="Grigoriev I.V."/>
            <person name="Hibbett D.S."/>
            <person name="Martin F."/>
        </authorList>
    </citation>
    <scope>NUCLEOTIDE SEQUENCE [LARGE SCALE GENOMIC DNA]</scope>
    <source>
        <strain evidence="4">Foug A</strain>
    </source>
</reference>
<dbReference type="Gene3D" id="1.10.510.10">
    <property type="entry name" value="Transferase(Phosphotransferase) domain 1"/>
    <property type="match status" value="1"/>
</dbReference>
<evidence type="ECO:0000256" key="1">
    <source>
        <dbReference type="SAM" id="MobiDB-lite"/>
    </source>
</evidence>
<organism evidence="3 4">
    <name type="scientific">Scleroderma citrinum Foug A</name>
    <dbReference type="NCBI Taxonomy" id="1036808"/>
    <lineage>
        <taxon>Eukaryota</taxon>
        <taxon>Fungi</taxon>
        <taxon>Dikarya</taxon>
        <taxon>Basidiomycota</taxon>
        <taxon>Agaricomycotina</taxon>
        <taxon>Agaricomycetes</taxon>
        <taxon>Agaricomycetidae</taxon>
        <taxon>Boletales</taxon>
        <taxon>Sclerodermatineae</taxon>
        <taxon>Sclerodermataceae</taxon>
        <taxon>Scleroderma</taxon>
    </lineage>
</organism>
<reference evidence="3 4" key="1">
    <citation type="submission" date="2014-04" db="EMBL/GenBank/DDBJ databases">
        <authorList>
            <consortium name="DOE Joint Genome Institute"/>
            <person name="Kuo A."/>
            <person name="Kohler A."/>
            <person name="Nagy L.G."/>
            <person name="Floudas D."/>
            <person name="Copeland A."/>
            <person name="Barry K.W."/>
            <person name="Cichocki N."/>
            <person name="Veneault-Fourrey C."/>
            <person name="LaButti K."/>
            <person name="Lindquist E.A."/>
            <person name="Lipzen A."/>
            <person name="Lundell T."/>
            <person name="Morin E."/>
            <person name="Murat C."/>
            <person name="Sun H."/>
            <person name="Tunlid A."/>
            <person name="Henrissat B."/>
            <person name="Grigoriev I.V."/>
            <person name="Hibbett D.S."/>
            <person name="Martin F."/>
            <person name="Nordberg H.P."/>
            <person name="Cantor M.N."/>
            <person name="Hua S.X."/>
        </authorList>
    </citation>
    <scope>NUCLEOTIDE SEQUENCE [LARGE SCALE GENOMIC DNA]</scope>
    <source>
        <strain evidence="3 4">Foug A</strain>
    </source>
</reference>
<dbReference type="SUPFAM" id="SSF48371">
    <property type="entry name" value="ARM repeat"/>
    <property type="match status" value="1"/>
</dbReference>
<dbReference type="STRING" id="1036808.A0A0C3DDE9"/>
<dbReference type="GO" id="GO:0006409">
    <property type="term" value="P:tRNA export from nucleus"/>
    <property type="evidence" value="ECO:0007669"/>
    <property type="project" value="TreeGrafter"/>
</dbReference>
<proteinExistence type="predicted"/>
<evidence type="ECO:0000313" key="3">
    <source>
        <dbReference type="EMBL" id="KIM54429.1"/>
    </source>
</evidence>
<dbReference type="FunCoup" id="A0A0C3DDE9">
    <property type="interactions" value="935"/>
</dbReference>
<dbReference type="Proteomes" id="UP000053989">
    <property type="component" value="Unassembled WGS sequence"/>
</dbReference>
<dbReference type="InterPro" id="IPR001245">
    <property type="entry name" value="Ser-Thr/Tyr_kinase_cat_dom"/>
</dbReference>
<dbReference type="HOGENOM" id="CLU_010392_1_0_1"/>
<feature type="compositionally biased region" description="Pro residues" evidence="1">
    <location>
        <begin position="234"/>
        <end position="250"/>
    </location>
</feature>
<dbReference type="InParanoid" id="A0A0C3DDE9"/>
<dbReference type="InterPro" id="IPR000719">
    <property type="entry name" value="Prot_kinase_dom"/>
</dbReference>
<feature type="region of interest" description="Disordered" evidence="1">
    <location>
        <begin position="234"/>
        <end position="256"/>
    </location>
</feature>
<dbReference type="GO" id="GO:0005524">
    <property type="term" value="F:ATP binding"/>
    <property type="evidence" value="ECO:0007669"/>
    <property type="project" value="InterPro"/>
</dbReference>
<dbReference type="PANTHER" id="PTHR12984">
    <property type="entry name" value="SCY1-RELATED S/T PROTEIN KINASE-LIKE"/>
    <property type="match status" value="1"/>
</dbReference>
<dbReference type="SUPFAM" id="SSF56112">
    <property type="entry name" value="Protein kinase-like (PK-like)"/>
    <property type="match status" value="1"/>
</dbReference>
<dbReference type="PANTHER" id="PTHR12984:SF3">
    <property type="entry name" value="N-TERMINAL KINASE-LIKE PROTEIN"/>
    <property type="match status" value="1"/>
</dbReference>
<dbReference type="Gene3D" id="3.30.200.20">
    <property type="entry name" value="Phosphorylase Kinase, domain 1"/>
    <property type="match status" value="1"/>
</dbReference>
<protein>
    <recommendedName>
        <fullName evidence="2">Protein kinase domain-containing protein</fullName>
    </recommendedName>
</protein>
<keyword evidence="4" id="KW-1185">Reference proteome</keyword>
<evidence type="ECO:0000313" key="4">
    <source>
        <dbReference type="Proteomes" id="UP000053989"/>
    </source>
</evidence>
<feature type="domain" description="Protein kinase" evidence="2">
    <location>
        <begin position="1"/>
        <end position="297"/>
    </location>
</feature>
<dbReference type="InterPro" id="IPR051177">
    <property type="entry name" value="CIK-Related_Protein"/>
</dbReference>
<gene>
    <name evidence="3" type="ORF">SCLCIDRAFT_136847</name>
</gene>
<dbReference type="PROSITE" id="PS50011">
    <property type="entry name" value="PROTEIN_KINASE_DOM"/>
    <property type="match status" value="1"/>
</dbReference>
<accession>A0A0C3DDE9</accession>